<keyword evidence="1" id="KW-0812">Transmembrane</keyword>
<evidence type="ECO:0000313" key="3">
    <source>
        <dbReference type="Proteomes" id="UP000177958"/>
    </source>
</evidence>
<keyword evidence="1" id="KW-1133">Transmembrane helix</keyword>
<sequence length="75" mass="7686">MSRSSNTSIDSQSPTETRKALNFGFQVATIGAALMTGLAITSPDKLGAALAAFVAVHSGLTAILFAFKVALKEAT</sequence>
<evidence type="ECO:0000313" key="2">
    <source>
        <dbReference type="EMBL" id="OGG58029.1"/>
    </source>
</evidence>
<organism evidence="2 3">
    <name type="scientific">Candidatus Kaiserbacteria bacterium RIFCSPHIGHO2_01_FULL_55_17</name>
    <dbReference type="NCBI Taxonomy" id="1798484"/>
    <lineage>
        <taxon>Bacteria</taxon>
        <taxon>Candidatus Kaiseribacteriota</taxon>
    </lineage>
</organism>
<comment type="caution">
    <text evidence="2">The sequence shown here is derived from an EMBL/GenBank/DDBJ whole genome shotgun (WGS) entry which is preliminary data.</text>
</comment>
<dbReference type="EMBL" id="MFKX01000007">
    <property type="protein sequence ID" value="OGG58029.1"/>
    <property type="molecule type" value="Genomic_DNA"/>
</dbReference>
<protein>
    <submittedName>
        <fullName evidence="2">Uncharacterized protein</fullName>
    </submittedName>
</protein>
<dbReference type="Proteomes" id="UP000177958">
    <property type="component" value="Unassembled WGS sequence"/>
</dbReference>
<name>A0A1F6D9A6_9BACT</name>
<gene>
    <name evidence="2" type="ORF">A2853_00855</name>
</gene>
<keyword evidence="1" id="KW-0472">Membrane</keyword>
<feature type="transmembrane region" description="Helical" evidence="1">
    <location>
        <begin position="20"/>
        <end position="40"/>
    </location>
</feature>
<accession>A0A1F6D9A6</accession>
<proteinExistence type="predicted"/>
<reference evidence="2 3" key="1">
    <citation type="journal article" date="2016" name="Nat. Commun.">
        <title>Thousands of microbial genomes shed light on interconnected biogeochemical processes in an aquifer system.</title>
        <authorList>
            <person name="Anantharaman K."/>
            <person name="Brown C.T."/>
            <person name="Hug L.A."/>
            <person name="Sharon I."/>
            <person name="Castelle C.J."/>
            <person name="Probst A.J."/>
            <person name="Thomas B.C."/>
            <person name="Singh A."/>
            <person name="Wilkins M.J."/>
            <person name="Karaoz U."/>
            <person name="Brodie E.L."/>
            <person name="Williams K.H."/>
            <person name="Hubbard S.S."/>
            <person name="Banfield J.F."/>
        </authorList>
    </citation>
    <scope>NUCLEOTIDE SEQUENCE [LARGE SCALE GENOMIC DNA]</scope>
</reference>
<feature type="transmembrane region" description="Helical" evidence="1">
    <location>
        <begin position="46"/>
        <end position="67"/>
    </location>
</feature>
<evidence type="ECO:0000256" key="1">
    <source>
        <dbReference type="SAM" id="Phobius"/>
    </source>
</evidence>
<dbReference type="AlphaFoldDB" id="A0A1F6D9A6"/>